<evidence type="ECO:0000313" key="3">
    <source>
        <dbReference type="Proteomes" id="UP000030661"/>
    </source>
</evidence>
<dbReference type="EMBL" id="DF820465">
    <property type="protein sequence ID" value="GAK56863.1"/>
    <property type="molecule type" value="Genomic_DNA"/>
</dbReference>
<dbReference type="HOGENOM" id="CLU_059379_0_0_0"/>
<organism evidence="2">
    <name type="scientific">Vecturithrix granuli</name>
    <dbReference type="NCBI Taxonomy" id="1499967"/>
    <lineage>
        <taxon>Bacteria</taxon>
        <taxon>Candidatus Moduliflexota</taxon>
        <taxon>Candidatus Vecturitrichia</taxon>
        <taxon>Candidatus Vecturitrichales</taxon>
        <taxon>Candidatus Vecturitrichaceae</taxon>
        <taxon>Candidatus Vecturithrix</taxon>
    </lineage>
</organism>
<gene>
    <name evidence="2" type="ORF">U27_03827</name>
</gene>
<evidence type="ECO:0000259" key="1">
    <source>
        <dbReference type="SMART" id="SM00933"/>
    </source>
</evidence>
<feature type="domain" description="NurA" evidence="1">
    <location>
        <begin position="80"/>
        <end position="356"/>
    </location>
</feature>
<protein>
    <submittedName>
        <fullName evidence="2">NurA protein</fullName>
    </submittedName>
</protein>
<reference evidence="2" key="1">
    <citation type="journal article" date="2015" name="PeerJ">
        <title>First genomic representation of candidate bacterial phylum KSB3 points to enhanced environmental sensing as a trigger of wastewater bulking.</title>
        <authorList>
            <person name="Sekiguchi Y."/>
            <person name="Ohashi A."/>
            <person name="Parks D.H."/>
            <person name="Yamauchi T."/>
            <person name="Tyson G.W."/>
            <person name="Hugenholtz P."/>
        </authorList>
    </citation>
    <scope>NUCLEOTIDE SEQUENCE [LARGE SCALE GENOMIC DNA]</scope>
</reference>
<dbReference type="SMART" id="SM00933">
    <property type="entry name" value="NurA"/>
    <property type="match status" value="1"/>
</dbReference>
<dbReference type="Pfam" id="PF09376">
    <property type="entry name" value="NurA"/>
    <property type="match status" value="1"/>
</dbReference>
<evidence type="ECO:0000313" key="2">
    <source>
        <dbReference type="EMBL" id="GAK56863.1"/>
    </source>
</evidence>
<keyword evidence="3" id="KW-1185">Reference proteome</keyword>
<dbReference type="eggNOG" id="COG1630">
    <property type="taxonomic scope" value="Bacteria"/>
</dbReference>
<dbReference type="AlphaFoldDB" id="A0A081BX08"/>
<name>A0A081BX08_VECG1</name>
<accession>A0A081BX08</accession>
<dbReference type="InterPro" id="IPR018977">
    <property type="entry name" value="NurA_domain"/>
</dbReference>
<dbReference type="Proteomes" id="UP000030661">
    <property type="component" value="Unassembled WGS sequence"/>
</dbReference>
<proteinExistence type="predicted"/>
<dbReference type="STRING" id="1499967.U27_03827"/>
<sequence>MLDFVSLHKLLDDMVIDQKTVHRNYREKISLAHQTLVDSAIQWKQLVEKIEKSRTSWLLADDLHEPFDRRYSVPLRPEQFTVVATDGSQIFPDRHELSACYLINIGTVVLHYGSGERPILMNQPRLFYTEEDTSREWNGRRVPVNAEWISALRGAFEIQELSLFAERFASDQRQVIGLTDGTLILWILEGKPIEFQKEILNCYFSSFEQLKSLRIPLFGYISHPTSADVVNVLRVALCPENPTNCDRCPYKNQQPELPCEPIAGVTDAMLFASILESGERSPTFKSQSEILKQYGDHTVYFCYLNVGAEIVRIELPKWIARDEALLQRVHAIAYDQAQKGQGYPVSLSEAHEQAIIRSNEREQFYRLLENLYVREGLEVNLSRKVLKKRNVSV</sequence>